<dbReference type="Proteomes" id="UP001318682">
    <property type="component" value="Plasmid pROLI83"/>
</dbReference>
<geneLocation type="plasmid" evidence="1 2">
    <name>pROLI83</name>
</geneLocation>
<keyword evidence="2" id="KW-1185">Reference proteome</keyword>
<accession>A0ABZ2C015</accession>
<keyword evidence="1" id="KW-0614">Plasmid</keyword>
<gene>
    <name evidence="1" type="ORF">ROLI_047200</name>
</gene>
<dbReference type="EMBL" id="CP143425">
    <property type="protein sequence ID" value="WVX51618.1"/>
    <property type="molecule type" value="Genomic_DNA"/>
</dbReference>
<evidence type="ECO:0000313" key="1">
    <source>
        <dbReference type="EMBL" id="WVX51618.1"/>
    </source>
</evidence>
<protein>
    <submittedName>
        <fullName evidence="1">Uncharacterized protein</fullName>
    </submittedName>
</protein>
<organism evidence="1 2">
    <name type="scientific">Roseobacter fucihabitans</name>
    <dbReference type="NCBI Taxonomy" id="1537242"/>
    <lineage>
        <taxon>Bacteria</taxon>
        <taxon>Pseudomonadati</taxon>
        <taxon>Pseudomonadota</taxon>
        <taxon>Alphaproteobacteria</taxon>
        <taxon>Rhodobacterales</taxon>
        <taxon>Roseobacteraceae</taxon>
        <taxon>Roseobacter</taxon>
    </lineage>
</organism>
<proteinExistence type="predicted"/>
<reference evidence="1 2" key="1">
    <citation type="submission" date="2015-07" db="EMBL/GenBank/DDBJ databases">
        <authorList>
            <person name="Voget S."/>
            <person name="Dogs M."/>
            <person name="Brinkhoff T.H."/>
            <person name="Daniel R."/>
        </authorList>
    </citation>
    <scope>NUCLEOTIDE SEQUENCE [LARGE SCALE GENOMIC DNA]</scope>
    <source>
        <strain evidence="1 2">B14</strain>
        <plasmid evidence="1 2">pROLI83</plasmid>
    </source>
</reference>
<sequence>MLRPPVRIGLVTVIHRAKFDRLVQVLGSKSMIFATTSYDPKNKAVEVLHIS</sequence>
<reference evidence="1 2" key="2">
    <citation type="submission" date="2024-01" db="EMBL/GenBank/DDBJ databases">
        <title>Roseobacter fucihabitans sp. nov., isolated from the brown alga Fucus spiralis.</title>
        <authorList>
            <person name="Hahnke S."/>
            <person name="Berger M."/>
            <person name="Schlingloff A."/>
            <person name="Athale I."/>
            <person name="Neumann-Schaal M."/>
            <person name="Adenaya A."/>
            <person name="Poehlein A."/>
            <person name="Daniel R."/>
            <person name="Pertersen J."/>
            <person name="Brinkhoff T."/>
        </authorList>
    </citation>
    <scope>NUCLEOTIDE SEQUENCE [LARGE SCALE GENOMIC DNA]</scope>
    <source>
        <strain evidence="1 2">B14</strain>
        <plasmid evidence="1 2">pROLI83</plasmid>
    </source>
</reference>
<evidence type="ECO:0000313" key="2">
    <source>
        <dbReference type="Proteomes" id="UP001318682"/>
    </source>
</evidence>
<name>A0ABZ2C015_9RHOB</name>